<organism evidence="1">
    <name type="scientific">Enterococcus phage vB_EfaS_SZ1</name>
    <dbReference type="NCBI Taxonomy" id="3161157"/>
    <lineage>
        <taxon>Viruses</taxon>
        <taxon>Duplodnaviria</taxon>
        <taxon>Heunggongvirae</taxon>
        <taxon>Uroviricota</taxon>
        <taxon>Caudoviricetes</taxon>
        <taxon>Efquatrovirus</taxon>
    </lineage>
</organism>
<reference evidence="1" key="1">
    <citation type="submission" date="2024-05" db="EMBL/GenBank/DDBJ databases">
        <authorList>
            <person name="Gomaa S.E."/>
            <person name="Yahya G."/>
            <person name="Elsayed E.M."/>
            <person name="Yehia F.A.-Z.A."/>
        </authorList>
    </citation>
    <scope>NUCLEOTIDE SEQUENCE</scope>
</reference>
<sequence length="154" mass="17704">MGDFQIGTVKRTQGQVKKHASQCSIKELDQLENSLNRVQDLWLKRGIKTGFHLQDKIRNGETEFSYKRAMETMLNPVIVEYNETGKDRRILIRSKVGHVGNTIDDVVVQCLVVSLLSGKIITSYLNKASDRHETLDLRRYNKNLKINLPKHLTN</sequence>
<dbReference type="EMBL" id="PP848496">
    <property type="protein sequence ID" value="XCH00535.1"/>
    <property type="molecule type" value="Genomic_DNA"/>
</dbReference>
<name>A0AAU8EKZ9_9CAUD</name>
<evidence type="ECO:0000313" key="1">
    <source>
        <dbReference type="EMBL" id="XCH00535.1"/>
    </source>
</evidence>
<proteinExistence type="predicted"/>
<accession>A0AAU8EKZ9</accession>
<protein>
    <submittedName>
        <fullName evidence="1">Transposase</fullName>
    </submittedName>
</protein>